<proteinExistence type="predicted"/>
<evidence type="ECO:0000313" key="3">
    <source>
        <dbReference type="Proteomes" id="UP001355056"/>
    </source>
</evidence>
<dbReference type="SUPFAM" id="SSF101874">
    <property type="entry name" value="YceI-like"/>
    <property type="match status" value="1"/>
</dbReference>
<evidence type="ECO:0000259" key="1">
    <source>
        <dbReference type="SMART" id="SM00867"/>
    </source>
</evidence>
<dbReference type="PANTHER" id="PTHR34406">
    <property type="entry name" value="PROTEIN YCEI"/>
    <property type="match status" value="1"/>
</dbReference>
<evidence type="ECO:0000313" key="2">
    <source>
        <dbReference type="EMBL" id="MEG3183779.1"/>
    </source>
</evidence>
<reference evidence="2 3" key="1">
    <citation type="journal article" date="2016" name="Int. J. Syst. Evol. Microbiol.">
        <title>Lysobacter erysipheiresistens sp. nov., an antagonist of powdery mildew, isolated from tobacco-cultivated soil.</title>
        <authorList>
            <person name="Xie B."/>
            <person name="Li T."/>
            <person name="Lin X."/>
            <person name="Wang C.J."/>
            <person name="Chen Y.J."/>
            <person name="Liu W.J."/>
            <person name="Zhao Z.W."/>
        </authorList>
    </citation>
    <scope>NUCLEOTIDE SEQUENCE [LARGE SCALE GENOMIC DNA]</scope>
    <source>
        <strain evidence="2 3">RS-LYSO-3</strain>
    </source>
</reference>
<dbReference type="Pfam" id="PF04264">
    <property type="entry name" value="YceI"/>
    <property type="match status" value="1"/>
</dbReference>
<organism evidence="2 3">
    <name type="scientific">Novilysobacter erysipheiresistens</name>
    <dbReference type="NCBI Taxonomy" id="1749332"/>
    <lineage>
        <taxon>Bacteria</taxon>
        <taxon>Pseudomonadati</taxon>
        <taxon>Pseudomonadota</taxon>
        <taxon>Gammaproteobacteria</taxon>
        <taxon>Lysobacterales</taxon>
        <taxon>Lysobacteraceae</taxon>
        <taxon>Novilysobacter</taxon>
    </lineage>
</organism>
<dbReference type="InterPro" id="IPR036761">
    <property type="entry name" value="TTHA0802/YceI-like_sf"/>
</dbReference>
<keyword evidence="3" id="KW-1185">Reference proteome</keyword>
<protein>
    <submittedName>
        <fullName evidence="2">YceI family protein</fullName>
    </submittedName>
</protein>
<dbReference type="Proteomes" id="UP001355056">
    <property type="component" value="Unassembled WGS sequence"/>
</dbReference>
<dbReference type="InterPro" id="IPR007372">
    <property type="entry name" value="Lipid/polyisoprenoid-bd_YceI"/>
</dbReference>
<feature type="domain" description="Lipid/polyisoprenoid-binding YceI-like" evidence="1">
    <location>
        <begin position="46"/>
        <end position="203"/>
    </location>
</feature>
<name>A0ABU7YXU2_9GAMM</name>
<dbReference type="PANTHER" id="PTHR34406:SF1">
    <property type="entry name" value="PROTEIN YCEI"/>
    <property type="match status" value="1"/>
</dbReference>
<sequence length="216" mass="23891">MAVTFKQHWLALGVVAALVWPQAARSLASPAQMSPPPTNGVEAIGFDPDHTRFGFELRTRWGQRVQGWFPQHDGALLKLPDGRNQVRIRLETGAVEVEGSERWAEIARGESFFDAVRYPLIEFVSEPHPPSLGHDGGKLRGKLTMHGVSRIETFVVAPATCSRPGVDCDVVASGSVDRDQYGLDGWKLAMTDTVRFNMRVRLQSERTGERSGDSPR</sequence>
<comment type="caution">
    <text evidence="2">The sequence shown here is derived from an EMBL/GenBank/DDBJ whole genome shotgun (WGS) entry which is preliminary data.</text>
</comment>
<dbReference type="RefSeq" id="WP_332616083.1">
    <property type="nucleotide sequence ID" value="NZ_JAXGFP010000003.1"/>
</dbReference>
<dbReference type="Gene3D" id="2.40.128.110">
    <property type="entry name" value="Lipid/polyisoprenoid-binding, YceI-like"/>
    <property type="match status" value="1"/>
</dbReference>
<dbReference type="SMART" id="SM00867">
    <property type="entry name" value="YceI"/>
    <property type="match status" value="1"/>
</dbReference>
<accession>A0ABU7YXU2</accession>
<dbReference type="EMBL" id="JAXGFP010000003">
    <property type="protein sequence ID" value="MEG3183779.1"/>
    <property type="molecule type" value="Genomic_DNA"/>
</dbReference>
<gene>
    <name evidence="2" type="ORF">SNE34_07135</name>
</gene>